<proteinExistence type="predicted"/>
<dbReference type="Proteomes" id="UP000673197">
    <property type="component" value="Unassembled WGS sequence"/>
</dbReference>
<evidence type="ECO:0000313" key="2">
    <source>
        <dbReference type="Proteomes" id="UP000673197"/>
    </source>
</evidence>
<protein>
    <submittedName>
        <fullName evidence="1">Uncharacterized protein</fullName>
    </submittedName>
</protein>
<keyword evidence="2" id="KW-1185">Reference proteome</keyword>
<accession>A0ABS4CCJ9</accession>
<organism evidence="1 2">
    <name type="scientific">Pseudomonas alliivorans</name>
    <dbReference type="NCBI Taxonomy" id="2810613"/>
    <lineage>
        <taxon>Bacteria</taxon>
        <taxon>Pseudomonadati</taxon>
        <taxon>Pseudomonadota</taxon>
        <taxon>Gammaproteobacteria</taxon>
        <taxon>Pseudomonadales</taxon>
        <taxon>Pseudomonadaceae</taxon>
        <taxon>Pseudomonas</taxon>
    </lineage>
</organism>
<dbReference type="RefSeq" id="WP_210043495.1">
    <property type="nucleotide sequence ID" value="NZ_JAFFZW010000012.1"/>
</dbReference>
<name>A0ABS4CCJ9_9PSED</name>
<reference evidence="1 2" key="1">
    <citation type="journal article" date="2022" name="Syst. Appl. Microbiol.">
        <title>Pseudomonas alliivorans sp. nov., a plant-pathogenic bacterium isolated from onion foliage in Georgia, USA.</title>
        <authorList>
            <person name="Zhao M."/>
            <person name="Tyson C."/>
            <person name="Chen H.C."/>
            <person name="Paudel S."/>
            <person name="Gitaitis R."/>
            <person name="Kvitko B."/>
            <person name="Dutta B."/>
        </authorList>
    </citation>
    <scope>NUCLEOTIDE SEQUENCE [LARGE SCALE GENOMIC DNA]</scope>
    <source>
        <strain evidence="1 2">20GA0068</strain>
    </source>
</reference>
<sequence>MPVSFSTRGQTIAPPHLLDTFASQTTDGIFRQTLFSTRTASTGSGQYFGDTLHMIAPCLIFTDVIVFKPNSPGDDLGFLSKSLPQKMPGSGNAEVSA</sequence>
<evidence type="ECO:0000313" key="1">
    <source>
        <dbReference type="EMBL" id="MBP0948311.1"/>
    </source>
</evidence>
<dbReference type="EMBL" id="JAFFZW010000012">
    <property type="protein sequence ID" value="MBP0948311.1"/>
    <property type="molecule type" value="Genomic_DNA"/>
</dbReference>
<comment type="caution">
    <text evidence="1">The sequence shown here is derived from an EMBL/GenBank/DDBJ whole genome shotgun (WGS) entry which is preliminary data.</text>
</comment>
<gene>
    <name evidence="1" type="ORF">JTJ32_23565</name>
</gene>